<keyword evidence="2" id="KW-1185">Reference proteome</keyword>
<gene>
    <name evidence="1" type="ORF">NKR23_g3705</name>
</gene>
<accession>A0AA38RKI2</accession>
<evidence type="ECO:0000313" key="1">
    <source>
        <dbReference type="EMBL" id="KAJ9150372.1"/>
    </source>
</evidence>
<sequence length="160" mass="18217">MISEALSYTTALVTTQRLVQTQLGRFEPKYSVCFVINAEALHVMENNINAASVPQSIEDLDLTMRQHSIFMFSWVKAVFHELSHVFVEYLATQADDYQRVSLRFLTSDASRTHEAGCYVGTLDFGGQVNIYRDGHDIISQEYRQLSSATMLNKVETEPDR</sequence>
<proteinExistence type="predicted"/>
<comment type="caution">
    <text evidence="1">The sequence shown here is derived from an EMBL/GenBank/DDBJ whole genome shotgun (WGS) entry which is preliminary data.</text>
</comment>
<organism evidence="1 2">
    <name type="scientific">Pleurostoma richardsiae</name>
    <dbReference type="NCBI Taxonomy" id="41990"/>
    <lineage>
        <taxon>Eukaryota</taxon>
        <taxon>Fungi</taxon>
        <taxon>Dikarya</taxon>
        <taxon>Ascomycota</taxon>
        <taxon>Pezizomycotina</taxon>
        <taxon>Sordariomycetes</taxon>
        <taxon>Sordariomycetidae</taxon>
        <taxon>Calosphaeriales</taxon>
        <taxon>Pleurostomataceae</taxon>
        <taxon>Pleurostoma</taxon>
    </lineage>
</organism>
<dbReference type="EMBL" id="JANBVO010000008">
    <property type="protein sequence ID" value="KAJ9150372.1"/>
    <property type="molecule type" value="Genomic_DNA"/>
</dbReference>
<name>A0AA38RKI2_9PEZI</name>
<protein>
    <submittedName>
        <fullName evidence="1">Uncharacterized protein</fullName>
    </submittedName>
</protein>
<evidence type="ECO:0000313" key="2">
    <source>
        <dbReference type="Proteomes" id="UP001174694"/>
    </source>
</evidence>
<dbReference type="AlphaFoldDB" id="A0AA38RKI2"/>
<reference evidence="1" key="1">
    <citation type="submission" date="2022-07" db="EMBL/GenBank/DDBJ databases">
        <title>Fungi with potential for degradation of polypropylene.</title>
        <authorList>
            <person name="Gostincar C."/>
        </authorList>
    </citation>
    <scope>NUCLEOTIDE SEQUENCE</scope>
    <source>
        <strain evidence="1">EXF-13308</strain>
    </source>
</reference>
<dbReference type="Proteomes" id="UP001174694">
    <property type="component" value="Unassembled WGS sequence"/>
</dbReference>